<dbReference type="AlphaFoldDB" id="A0A8G2C142"/>
<evidence type="ECO:0000259" key="3">
    <source>
        <dbReference type="Pfam" id="PF02568"/>
    </source>
</evidence>
<keyword evidence="2" id="KW-0067">ATP-binding</keyword>
<reference evidence="4 5" key="1">
    <citation type="submission" date="2016-10" db="EMBL/GenBank/DDBJ databases">
        <authorList>
            <person name="Varghese N."/>
            <person name="Submissions S."/>
        </authorList>
    </citation>
    <scope>NUCLEOTIDE SEQUENCE [LARGE SCALE GENOMIC DNA]</scope>
    <source>
        <strain evidence="4 5">DSM 1741</strain>
    </source>
</reference>
<evidence type="ECO:0000313" key="5">
    <source>
        <dbReference type="Proteomes" id="UP000199581"/>
    </source>
</evidence>
<gene>
    <name evidence="4" type="ORF">SAMN05421830_102216</name>
</gene>
<dbReference type="GO" id="GO:0005524">
    <property type="term" value="F:ATP binding"/>
    <property type="evidence" value="ECO:0007669"/>
    <property type="project" value="UniProtKB-KW"/>
</dbReference>
<comment type="caution">
    <text evidence="4">The sequence shown here is derived from an EMBL/GenBank/DDBJ whole genome shotgun (WGS) entry which is preliminary data.</text>
</comment>
<name>A0A8G2C142_DESNO</name>
<dbReference type="Proteomes" id="UP000199581">
    <property type="component" value="Unassembled WGS sequence"/>
</dbReference>
<keyword evidence="1" id="KW-0547">Nucleotide-binding</keyword>
<sequence length="378" mass="42150">MGGTYVFSSLRRPRALASSTGMNTFDALSLFSGGLDSILASKLMQSLGHKVLGLHFVSPFFGKPEQVPEWEREYGIPITAIDVGQEFVDLMAAFPPHGFGKVLNPCVDCKILMLRRAKKLLPVYEASYIISGEVLGQRPMSQRADTLNIIRNDADVREVLLRPLSAGLLPVTPMEESGLIDRAKLRSLVGRGRKGQYALAKEMGVTKIPTQAGGCRLGERESARRYWPILRTFPKPLAPYFDLANVGRQLWRREADTVTGHWMVMGRDYRDNQKLLKLVSPEQYVFELKSFPGPSAVGVPIPGLNWTDEILAEAAACLASFSPKARMHGDAVEVSIERHGAERIISVRPDRPHGFEDNLTWPQTRAQQKIWERTLAEI</sequence>
<dbReference type="SUPFAM" id="SSF52402">
    <property type="entry name" value="Adenine nucleotide alpha hydrolases-like"/>
    <property type="match status" value="1"/>
</dbReference>
<feature type="domain" description="Thil AANH" evidence="3">
    <location>
        <begin position="26"/>
        <end position="164"/>
    </location>
</feature>
<evidence type="ECO:0000313" key="4">
    <source>
        <dbReference type="EMBL" id="SFL45036.1"/>
    </source>
</evidence>
<dbReference type="InterPro" id="IPR020536">
    <property type="entry name" value="ThiI_AANH"/>
</dbReference>
<dbReference type="Gene3D" id="3.40.50.620">
    <property type="entry name" value="HUPs"/>
    <property type="match status" value="1"/>
</dbReference>
<keyword evidence="5" id="KW-1185">Reference proteome</keyword>
<organism evidence="4 5">
    <name type="scientific">Desulfomicrobium norvegicum (strain DSM 1741 / NCIMB 8310)</name>
    <name type="common">Desulfovibrio baculatus (strain Norway 4)</name>
    <name type="synonym">Desulfovibrio desulfuricans (strain Norway 4)</name>
    <dbReference type="NCBI Taxonomy" id="52561"/>
    <lineage>
        <taxon>Bacteria</taxon>
        <taxon>Pseudomonadati</taxon>
        <taxon>Thermodesulfobacteriota</taxon>
        <taxon>Desulfovibrionia</taxon>
        <taxon>Desulfovibrionales</taxon>
        <taxon>Desulfomicrobiaceae</taxon>
        <taxon>Desulfomicrobium</taxon>
    </lineage>
</organism>
<dbReference type="Pfam" id="PF02568">
    <property type="entry name" value="ThiI"/>
    <property type="match status" value="1"/>
</dbReference>
<evidence type="ECO:0000256" key="1">
    <source>
        <dbReference type="ARBA" id="ARBA00022741"/>
    </source>
</evidence>
<dbReference type="EMBL" id="FOTO01000002">
    <property type="protein sequence ID" value="SFL45036.1"/>
    <property type="molecule type" value="Genomic_DNA"/>
</dbReference>
<accession>A0A8G2C142</accession>
<evidence type="ECO:0000256" key="2">
    <source>
        <dbReference type="ARBA" id="ARBA00022840"/>
    </source>
</evidence>
<protein>
    <submittedName>
        <fullName evidence="4">Thiamine biosynthesis protein (ThiI)</fullName>
    </submittedName>
</protein>
<dbReference type="GO" id="GO:0004810">
    <property type="term" value="F:CCA tRNA nucleotidyltransferase activity"/>
    <property type="evidence" value="ECO:0007669"/>
    <property type="project" value="InterPro"/>
</dbReference>
<proteinExistence type="predicted"/>
<dbReference type="InterPro" id="IPR014729">
    <property type="entry name" value="Rossmann-like_a/b/a_fold"/>
</dbReference>